<dbReference type="RefSeq" id="WP_214037506.1">
    <property type="nucleotide sequence ID" value="NZ_JAGJWT010000002.1"/>
</dbReference>
<comment type="caution">
    <text evidence="4">The sequence shown here is derived from an EMBL/GenBank/DDBJ whole genome shotgun (WGS) entry which is preliminary data.</text>
</comment>
<sequence length="938" mass="101125">MDLVQKIIIKATDKASAAMQRVRANSTGLAGALDKANKELKKLEGAEKKLAAYPGLKKRLAETKQAFRDNQRQQQVLREEMRKSGTATRAQERELSRLQMQGHRLRDSFFKQAGSIRENAAALRKSGVDTRNLADGQQLLKNRMEQVSATAVRQKAALERLAAAEGRMKSAGAMAGTIGLKAAGYGLFARQVGRGLSHPVKAAMDEEDAMLGIVKQVQGLKNADNSLNHAEIAKVRTEIQGLSRELPVATTEIMAMYEAGARMDVPRQELAGYVKTAAIAATAFDAEDMGALAENLGRINKNFKLSAEQGRELADVINYLDDNSLSKGAELIEYMNRVSGSMGLAKISDKNTAALGSTLLSSGVDESTAANAISSLFTRLSTAPDMKPVREALKDLGMDAKAVQKGMVTDANATVMKIIEAVKKMPKEKQAGFLKDLAGGEYNKVFATLVSNTEEWRRQLELANSEAAKGSMAREFETRAGAMSSKWQEFKNQLFNTGAELGMTLMPAINELLDKGSRWLSVIGAWVKENPQLAQGLMKAAAVVGMLAAAFAAIGFAVSGVLMPMAAMRWAWVKLTLDLGGGTKSIGLFARMFGGLGGILRTGIGWLTGLGRAFLWVGRLFLTNPILLAIAAVVGGLYLLWKHWDTVKAALVAGWQWIDRTFSENPILNFVFLPIGMMRLLVNNWDTVVGVLKMGWELLKNTLADNPLVRAFREPGGILDRLRESWEQFKSGLTRGWEWLKSILRDNPLLAAFAGPLGILASLIANIDRLIAKAGALKEAFKNLNIGERINAPFRSIGRVFDGKGFSGGGYTGAGGVNEIAGAVHRGEVVFSQADVRRWGGWRVVDALRTGRIGAGLLGRVKGALSGRPAAGTARRPATAAMPAFQTAAAAPSFGGITININAGGQSAESVAQAVRRELEKWQAAAARRTRSSMKDRD</sequence>
<keyword evidence="2" id="KW-0472">Membrane</keyword>
<evidence type="ECO:0000259" key="3">
    <source>
        <dbReference type="Pfam" id="PF10145"/>
    </source>
</evidence>
<feature type="transmembrane region" description="Helical" evidence="2">
    <location>
        <begin position="588"/>
        <end position="608"/>
    </location>
</feature>
<dbReference type="InterPro" id="IPR010090">
    <property type="entry name" value="Phage_tape_meas"/>
</dbReference>
<protein>
    <submittedName>
        <fullName evidence="4">Phage tail tape measure protein</fullName>
    </submittedName>
</protein>
<dbReference type="NCBIfam" id="TIGR01760">
    <property type="entry name" value="tape_meas_TP901"/>
    <property type="match status" value="1"/>
</dbReference>
<keyword evidence="1" id="KW-1188">Viral release from host cell</keyword>
<feature type="transmembrane region" description="Helical" evidence="2">
    <location>
        <begin position="749"/>
        <end position="767"/>
    </location>
</feature>
<keyword evidence="2" id="KW-1133">Transmembrane helix</keyword>
<organism evidence="4 5">
    <name type="scientific">Neisseria elongata subsp. nitroreducens</name>
    <dbReference type="NCBI Taxonomy" id="90367"/>
    <lineage>
        <taxon>Bacteria</taxon>
        <taxon>Pseudomonadati</taxon>
        <taxon>Pseudomonadota</taxon>
        <taxon>Betaproteobacteria</taxon>
        <taxon>Neisseriales</taxon>
        <taxon>Neisseriaceae</taxon>
        <taxon>Neisseria</taxon>
    </lineage>
</organism>
<feature type="transmembrane region" description="Helical" evidence="2">
    <location>
        <begin position="620"/>
        <end position="641"/>
    </location>
</feature>
<dbReference type="PANTHER" id="PTHR37813:SF1">
    <property type="entry name" value="FELS-2 PROPHAGE PROTEIN"/>
    <property type="match status" value="1"/>
</dbReference>
<feature type="domain" description="Phage tail tape measure protein" evidence="3">
    <location>
        <begin position="237"/>
        <end position="439"/>
    </location>
</feature>
<dbReference type="PANTHER" id="PTHR37813">
    <property type="entry name" value="FELS-2 PROPHAGE PROTEIN"/>
    <property type="match status" value="1"/>
</dbReference>
<gene>
    <name evidence="4" type="ORF">J8641_04410</name>
</gene>
<accession>A0A9X0ZW54</accession>
<reference evidence="4" key="1">
    <citation type="submission" date="2021-04" db="EMBL/GenBank/DDBJ databases">
        <title>Genomic characterization of endocarditis-associated Neisseria elongata subsp. nitroreducens.</title>
        <authorList>
            <person name="Schorner M."/>
            <person name="Passarelli-Araujo H."/>
            <person name="Scheffer M."/>
            <person name="Barazzetti F."/>
            <person name="Martins J."/>
            <person name="Machado H."/>
            <person name="Palmeiro J."/>
            <person name="Bazzo M."/>
        </authorList>
    </citation>
    <scope>NUCLEOTIDE SEQUENCE</scope>
    <source>
        <strain evidence="4">Nel_M001</strain>
    </source>
</reference>
<proteinExistence type="predicted"/>
<dbReference type="Proteomes" id="UP000708805">
    <property type="component" value="Unassembled WGS sequence"/>
</dbReference>
<dbReference type="EMBL" id="JAGJWT010000002">
    <property type="protein sequence ID" value="MBS9340072.1"/>
    <property type="molecule type" value="Genomic_DNA"/>
</dbReference>
<dbReference type="Pfam" id="PF10145">
    <property type="entry name" value="PhageMin_Tail"/>
    <property type="match status" value="1"/>
</dbReference>
<evidence type="ECO:0000313" key="4">
    <source>
        <dbReference type="EMBL" id="MBS9340072.1"/>
    </source>
</evidence>
<evidence type="ECO:0000256" key="2">
    <source>
        <dbReference type="SAM" id="Phobius"/>
    </source>
</evidence>
<evidence type="ECO:0000256" key="1">
    <source>
        <dbReference type="ARBA" id="ARBA00022612"/>
    </source>
</evidence>
<dbReference type="AlphaFoldDB" id="A0A9X0ZW54"/>
<evidence type="ECO:0000313" key="5">
    <source>
        <dbReference type="Proteomes" id="UP000708805"/>
    </source>
</evidence>
<keyword evidence="2" id="KW-0812">Transmembrane</keyword>
<name>A0A9X0ZW54_NEIEL</name>
<feature type="transmembrane region" description="Helical" evidence="2">
    <location>
        <begin position="540"/>
        <end position="567"/>
    </location>
</feature>